<evidence type="ECO:0000256" key="3">
    <source>
        <dbReference type="ARBA" id="ARBA00022692"/>
    </source>
</evidence>
<comment type="caution">
    <text evidence="8">The sequence shown here is derived from an EMBL/GenBank/DDBJ whole genome shotgun (WGS) entry which is preliminary data.</text>
</comment>
<gene>
    <name evidence="8" type="ORF">OPKNFCMD_3408</name>
</gene>
<comment type="similarity">
    <text evidence="2">Belongs to the EamA transporter family.</text>
</comment>
<organism evidence="8 9">
    <name type="scientific">Methylobacterium crusticola</name>
    <dbReference type="NCBI Taxonomy" id="1697972"/>
    <lineage>
        <taxon>Bacteria</taxon>
        <taxon>Pseudomonadati</taxon>
        <taxon>Pseudomonadota</taxon>
        <taxon>Alphaproteobacteria</taxon>
        <taxon>Hyphomicrobiales</taxon>
        <taxon>Methylobacteriaceae</taxon>
        <taxon>Methylobacterium</taxon>
    </lineage>
</organism>
<dbReference type="SUPFAM" id="SSF103481">
    <property type="entry name" value="Multidrug resistance efflux transporter EmrE"/>
    <property type="match status" value="2"/>
</dbReference>
<dbReference type="InterPro" id="IPR037185">
    <property type="entry name" value="EmrE-like"/>
</dbReference>
<accession>A0ABQ4R127</accession>
<keyword evidence="5 6" id="KW-0472">Membrane</keyword>
<evidence type="ECO:0000256" key="2">
    <source>
        <dbReference type="ARBA" id="ARBA00007362"/>
    </source>
</evidence>
<dbReference type="InterPro" id="IPR000620">
    <property type="entry name" value="EamA_dom"/>
</dbReference>
<name>A0ABQ4R127_9HYPH</name>
<sequence>MTRPAPAGTPPDAGSPRAAYALLTLTALLWAGNAVASKWAVGAVSPQALTGLRWAIACTLLAGLAGRQIVREWSALAPHWRRILLMGGFGYTLFNGLYYAAGAYTSTVNLVLFQGSIPVLVILLNFAVYRHAVSLGQAAGVTLTLAGVVLAASHGDGAVLRELAFNRGDLLLVVACLLYAGYTVALPSRPRVSGLVFFSAMAVAAWLTSLPLMAAEWASGRLVWPGATGWALIAFTALGPSLAAQLAFMRGVEMIGPNRAGLFVNLVPVFGALLAVLLVGEPFGATEGLALALVVGGIAVAEAFGRRRAG</sequence>
<evidence type="ECO:0000256" key="5">
    <source>
        <dbReference type="ARBA" id="ARBA00023136"/>
    </source>
</evidence>
<dbReference type="RefSeq" id="WP_128562656.1">
    <property type="nucleotide sequence ID" value="NZ_BPQH01000010.1"/>
</dbReference>
<feature type="transmembrane region" description="Helical" evidence="6">
    <location>
        <begin position="52"/>
        <end position="70"/>
    </location>
</feature>
<dbReference type="EMBL" id="BPQH01000010">
    <property type="protein sequence ID" value="GJD50665.1"/>
    <property type="molecule type" value="Genomic_DNA"/>
</dbReference>
<feature type="transmembrane region" description="Helical" evidence="6">
    <location>
        <begin position="135"/>
        <end position="152"/>
    </location>
</feature>
<comment type="subcellular location">
    <subcellularLocation>
        <location evidence="1">Membrane</location>
        <topology evidence="1">Multi-pass membrane protein</topology>
    </subcellularLocation>
</comment>
<feature type="transmembrane region" description="Helical" evidence="6">
    <location>
        <begin position="260"/>
        <end position="279"/>
    </location>
</feature>
<feature type="transmembrane region" description="Helical" evidence="6">
    <location>
        <begin position="227"/>
        <end position="248"/>
    </location>
</feature>
<evidence type="ECO:0000313" key="9">
    <source>
        <dbReference type="Proteomes" id="UP001055167"/>
    </source>
</evidence>
<dbReference type="PANTHER" id="PTHR32322:SF2">
    <property type="entry name" value="EAMA DOMAIN-CONTAINING PROTEIN"/>
    <property type="match status" value="1"/>
</dbReference>
<evidence type="ECO:0000256" key="6">
    <source>
        <dbReference type="SAM" id="Phobius"/>
    </source>
</evidence>
<evidence type="ECO:0000313" key="8">
    <source>
        <dbReference type="EMBL" id="GJD50665.1"/>
    </source>
</evidence>
<evidence type="ECO:0000256" key="4">
    <source>
        <dbReference type="ARBA" id="ARBA00022989"/>
    </source>
</evidence>
<reference evidence="8" key="1">
    <citation type="journal article" date="2021" name="Front. Microbiol.">
        <title>Comprehensive Comparative Genomics and Phenotyping of Methylobacterium Species.</title>
        <authorList>
            <person name="Alessa O."/>
            <person name="Ogura Y."/>
            <person name="Fujitani Y."/>
            <person name="Takami H."/>
            <person name="Hayashi T."/>
            <person name="Sahin N."/>
            <person name="Tani A."/>
        </authorList>
    </citation>
    <scope>NUCLEOTIDE SEQUENCE</scope>
    <source>
        <strain evidence="8">KCTC 52305</strain>
    </source>
</reference>
<dbReference type="Pfam" id="PF00892">
    <property type="entry name" value="EamA"/>
    <property type="match status" value="2"/>
</dbReference>
<feature type="transmembrane region" description="Helical" evidence="6">
    <location>
        <begin position="194"/>
        <end position="215"/>
    </location>
</feature>
<feature type="domain" description="EamA" evidence="7">
    <location>
        <begin position="167"/>
        <end position="300"/>
    </location>
</feature>
<dbReference type="InterPro" id="IPR050638">
    <property type="entry name" value="AA-Vitamin_Transporters"/>
</dbReference>
<keyword evidence="3 6" id="KW-0812">Transmembrane</keyword>
<dbReference type="PANTHER" id="PTHR32322">
    <property type="entry name" value="INNER MEMBRANE TRANSPORTER"/>
    <property type="match status" value="1"/>
</dbReference>
<feature type="domain" description="EamA" evidence="7">
    <location>
        <begin position="19"/>
        <end position="151"/>
    </location>
</feature>
<reference evidence="8" key="2">
    <citation type="submission" date="2021-08" db="EMBL/GenBank/DDBJ databases">
        <authorList>
            <person name="Tani A."/>
            <person name="Ola A."/>
            <person name="Ogura Y."/>
            <person name="Katsura K."/>
            <person name="Hayashi T."/>
        </authorList>
    </citation>
    <scope>NUCLEOTIDE SEQUENCE</scope>
    <source>
        <strain evidence="8">KCTC 52305</strain>
    </source>
</reference>
<keyword evidence="9" id="KW-1185">Reference proteome</keyword>
<protein>
    <recommendedName>
        <fullName evidence="7">EamA domain-containing protein</fullName>
    </recommendedName>
</protein>
<feature type="transmembrane region" description="Helical" evidence="6">
    <location>
        <begin position="285"/>
        <end position="304"/>
    </location>
</feature>
<feature type="transmembrane region" description="Helical" evidence="6">
    <location>
        <begin position="164"/>
        <end position="182"/>
    </location>
</feature>
<keyword evidence="4 6" id="KW-1133">Transmembrane helix</keyword>
<feature type="transmembrane region" description="Helical" evidence="6">
    <location>
        <begin position="107"/>
        <end position="128"/>
    </location>
</feature>
<evidence type="ECO:0000259" key="7">
    <source>
        <dbReference type="Pfam" id="PF00892"/>
    </source>
</evidence>
<proteinExistence type="inferred from homology"/>
<dbReference type="Proteomes" id="UP001055167">
    <property type="component" value="Unassembled WGS sequence"/>
</dbReference>
<feature type="transmembrane region" description="Helical" evidence="6">
    <location>
        <begin position="82"/>
        <end position="101"/>
    </location>
</feature>
<evidence type="ECO:0000256" key="1">
    <source>
        <dbReference type="ARBA" id="ARBA00004141"/>
    </source>
</evidence>